<proteinExistence type="predicted"/>
<dbReference type="EMBL" id="JABTEG010000006">
    <property type="protein sequence ID" value="KAG4304812.1"/>
    <property type="molecule type" value="Genomic_DNA"/>
</dbReference>
<evidence type="ECO:0000313" key="2">
    <source>
        <dbReference type="Proteomes" id="UP000768646"/>
    </source>
</evidence>
<comment type="caution">
    <text evidence="1">The sequence shown here is derived from an EMBL/GenBank/DDBJ whole genome shotgun (WGS) entry which is preliminary data.</text>
</comment>
<keyword evidence="2" id="KW-1185">Reference proteome</keyword>
<gene>
    <name evidence="1" type="ORF">PORY_001865</name>
</gene>
<reference evidence="1 2" key="1">
    <citation type="journal article" date="2021" name="Commun. Biol.">
        <title>Genomic insights into the host specific adaptation of the Pneumocystis genus.</title>
        <authorList>
            <person name="Cisse O.H."/>
            <person name="Ma L."/>
            <person name="Dekker J.P."/>
            <person name="Khil P.P."/>
            <person name="Youn J.-H."/>
            <person name="Brenchley J.M."/>
            <person name="Blair R."/>
            <person name="Pahar B."/>
            <person name="Chabe M."/>
            <person name="Van Rompay K.K.A."/>
            <person name="Keesler R."/>
            <person name="Sukura A."/>
            <person name="Hirsch V."/>
            <person name="Kutty G."/>
            <person name="Liu Y."/>
            <person name="Peng L."/>
            <person name="Chen J."/>
            <person name="Song J."/>
            <person name="Weissenbacher-Lang C."/>
            <person name="Xu J."/>
            <person name="Upham N.S."/>
            <person name="Stajich J.E."/>
            <person name="Cuomo C.A."/>
            <person name="Cushion M.T."/>
            <person name="Kovacs J.A."/>
        </authorList>
    </citation>
    <scope>NUCLEOTIDE SEQUENCE [LARGE SCALE GENOMIC DNA]</scope>
    <source>
        <strain evidence="1 2">RABM</strain>
    </source>
</reference>
<name>A0ACB7CE95_9ASCO</name>
<accession>A0ACB7CE95</accession>
<evidence type="ECO:0000313" key="1">
    <source>
        <dbReference type="EMBL" id="KAG4304812.1"/>
    </source>
</evidence>
<sequence length="436" mass="49643">MFFVKKIAQKPFIRNRTDIIHQKCFFLAIKLFQKRFITKSTCKFSNTYETLKFSSKTAKEMNTNMYTNQIKLVESEMSHLTHNIRKLFDSCHPILDNVANYYIQTQGKHVRPLIVLLISKVTNHAPKIPNWDNKICHKYNDPISSTNLVNDNDPDRPLSSYQIAMDTIKTDIHPSQRRLAEITEMIHTASLLHDDVIDNSEIRRGMPSGNHVFGNKMAVLAGDYLLGRASLALARLRNAEVIELLATVIANLVEGEFMQLKDVFNKENDCLIFNDVLNNYLKKTYLKTASLIAKSCRASALLGGCTTEVADNAYLYGKNFGLAFQLTDDMLDYTISEDTFGKPVKTDLKHGLVTAPVLFAWEKYPELGPVIKRNFSNSGDIYRTYELVIKSHGLQKTKELAEKFSKKALNALNLFPTSPSRLALEDLTYKILTRTR</sequence>
<organism evidence="1 2">
    <name type="scientific">Pneumocystis oryctolagi</name>
    <dbReference type="NCBI Taxonomy" id="42067"/>
    <lineage>
        <taxon>Eukaryota</taxon>
        <taxon>Fungi</taxon>
        <taxon>Dikarya</taxon>
        <taxon>Ascomycota</taxon>
        <taxon>Taphrinomycotina</taxon>
        <taxon>Pneumocystomycetes</taxon>
        <taxon>Pneumocystaceae</taxon>
        <taxon>Pneumocystis</taxon>
    </lineage>
</organism>
<dbReference type="Proteomes" id="UP000768646">
    <property type="component" value="Unassembled WGS sequence"/>
</dbReference>
<protein>
    <submittedName>
        <fullName evidence="1">Uncharacterized protein</fullName>
    </submittedName>
</protein>